<dbReference type="GO" id="GO:0005634">
    <property type="term" value="C:nucleus"/>
    <property type="evidence" value="ECO:0007669"/>
    <property type="project" value="UniProtKB-SubCell"/>
</dbReference>
<dbReference type="PANTHER" id="PTHR24409:SF295">
    <property type="entry name" value="AZ2-RELATED"/>
    <property type="match status" value="1"/>
</dbReference>
<evidence type="ECO:0000256" key="10">
    <source>
        <dbReference type="PROSITE-ProRule" id="PRU00042"/>
    </source>
</evidence>
<feature type="domain" description="C2H2-type" evidence="12">
    <location>
        <begin position="333"/>
        <end position="360"/>
    </location>
</feature>
<evidence type="ECO:0000256" key="1">
    <source>
        <dbReference type="ARBA" id="ARBA00004123"/>
    </source>
</evidence>
<reference evidence="13" key="2">
    <citation type="submission" date="2020-12" db="EMBL/GenBank/DDBJ databases">
        <authorList>
            <person name="Kanost M."/>
        </authorList>
    </citation>
    <scope>NUCLEOTIDE SEQUENCE</scope>
</reference>
<dbReference type="PROSITE" id="PS50157">
    <property type="entry name" value="ZINC_FINGER_C2H2_2"/>
    <property type="match status" value="8"/>
</dbReference>
<feature type="domain" description="C2H2-type" evidence="12">
    <location>
        <begin position="216"/>
        <end position="239"/>
    </location>
</feature>
<dbReference type="GO" id="GO:0000977">
    <property type="term" value="F:RNA polymerase II transcription regulatory region sequence-specific DNA binding"/>
    <property type="evidence" value="ECO:0007669"/>
    <property type="project" value="TreeGrafter"/>
</dbReference>
<feature type="domain" description="C2H2-type" evidence="12">
    <location>
        <begin position="114"/>
        <end position="136"/>
    </location>
</feature>
<dbReference type="PROSITE" id="PS00028">
    <property type="entry name" value="ZINC_FINGER_C2H2_1"/>
    <property type="match status" value="4"/>
</dbReference>
<keyword evidence="4 10" id="KW-0863">Zinc-finger</keyword>
<evidence type="ECO:0000313" key="13">
    <source>
        <dbReference type="EMBL" id="KAG6455801.1"/>
    </source>
</evidence>
<feature type="domain" description="C2H2-type" evidence="12">
    <location>
        <begin position="252"/>
        <end position="278"/>
    </location>
</feature>
<keyword evidence="14" id="KW-1185">Reference proteome</keyword>
<evidence type="ECO:0000256" key="4">
    <source>
        <dbReference type="ARBA" id="ARBA00022771"/>
    </source>
</evidence>
<name>A0A921ZE97_MANSE</name>
<evidence type="ECO:0000259" key="12">
    <source>
        <dbReference type="PROSITE" id="PS50157"/>
    </source>
</evidence>
<dbReference type="FunFam" id="3.30.160.60:FF:000322">
    <property type="entry name" value="GDNF-inducible zinc finger protein 1"/>
    <property type="match status" value="1"/>
</dbReference>
<reference evidence="13" key="1">
    <citation type="journal article" date="2016" name="Insect Biochem. Mol. Biol.">
        <title>Multifaceted biological insights from a draft genome sequence of the tobacco hornworm moth, Manduca sexta.</title>
        <authorList>
            <person name="Kanost M.R."/>
            <person name="Arrese E.L."/>
            <person name="Cao X."/>
            <person name="Chen Y.R."/>
            <person name="Chellapilla S."/>
            <person name="Goldsmith M.R."/>
            <person name="Grosse-Wilde E."/>
            <person name="Heckel D.G."/>
            <person name="Herndon N."/>
            <person name="Jiang H."/>
            <person name="Papanicolaou A."/>
            <person name="Qu J."/>
            <person name="Soulages J.L."/>
            <person name="Vogel H."/>
            <person name="Walters J."/>
            <person name="Waterhouse R.M."/>
            <person name="Ahn S.J."/>
            <person name="Almeida F.C."/>
            <person name="An C."/>
            <person name="Aqrawi P."/>
            <person name="Bretschneider A."/>
            <person name="Bryant W.B."/>
            <person name="Bucks S."/>
            <person name="Chao H."/>
            <person name="Chevignon G."/>
            <person name="Christen J.M."/>
            <person name="Clarke D.F."/>
            <person name="Dittmer N.T."/>
            <person name="Ferguson L.C.F."/>
            <person name="Garavelou S."/>
            <person name="Gordon K.H.J."/>
            <person name="Gunaratna R.T."/>
            <person name="Han Y."/>
            <person name="Hauser F."/>
            <person name="He Y."/>
            <person name="Heidel-Fischer H."/>
            <person name="Hirsh A."/>
            <person name="Hu Y."/>
            <person name="Jiang H."/>
            <person name="Kalra D."/>
            <person name="Klinner C."/>
            <person name="Konig C."/>
            <person name="Kovar C."/>
            <person name="Kroll A.R."/>
            <person name="Kuwar S.S."/>
            <person name="Lee S.L."/>
            <person name="Lehman R."/>
            <person name="Li K."/>
            <person name="Li Z."/>
            <person name="Liang H."/>
            <person name="Lovelace S."/>
            <person name="Lu Z."/>
            <person name="Mansfield J.H."/>
            <person name="McCulloch K.J."/>
            <person name="Mathew T."/>
            <person name="Morton B."/>
            <person name="Muzny D.M."/>
            <person name="Neunemann D."/>
            <person name="Ongeri F."/>
            <person name="Pauchet Y."/>
            <person name="Pu L.L."/>
            <person name="Pyrousis I."/>
            <person name="Rao X.J."/>
            <person name="Redding A."/>
            <person name="Roesel C."/>
            <person name="Sanchez-Gracia A."/>
            <person name="Schaack S."/>
            <person name="Shukla A."/>
            <person name="Tetreau G."/>
            <person name="Wang Y."/>
            <person name="Xiong G.H."/>
            <person name="Traut W."/>
            <person name="Walsh T.K."/>
            <person name="Worley K.C."/>
            <person name="Wu D."/>
            <person name="Wu W."/>
            <person name="Wu Y.Q."/>
            <person name="Zhang X."/>
            <person name="Zou Z."/>
            <person name="Zucker H."/>
            <person name="Briscoe A.D."/>
            <person name="Burmester T."/>
            <person name="Clem R.J."/>
            <person name="Feyereisen R."/>
            <person name="Grimmelikhuijzen C.J.P."/>
            <person name="Hamodrakas S.J."/>
            <person name="Hansson B.S."/>
            <person name="Huguet E."/>
            <person name="Jermiin L.S."/>
            <person name="Lan Q."/>
            <person name="Lehman H.K."/>
            <person name="Lorenzen M."/>
            <person name="Merzendorfer H."/>
            <person name="Michalopoulos I."/>
            <person name="Morton D.B."/>
            <person name="Muthukrishnan S."/>
            <person name="Oakeshott J.G."/>
            <person name="Palmer W."/>
            <person name="Park Y."/>
            <person name="Passarelli A.L."/>
            <person name="Rozas J."/>
            <person name="Schwartz L.M."/>
            <person name="Smith W."/>
            <person name="Southgate A."/>
            <person name="Vilcinskas A."/>
            <person name="Vogt R."/>
            <person name="Wang P."/>
            <person name="Werren J."/>
            <person name="Yu X.Q."/>
            <person name="Zhou J.J."/>
            <person name="Brown S.J."/>
            <person name="Scherer S.E."/>
            <person name="Richards S."/>
            <person name="Blissard G.W."/>
        </authorList>
    </citation>
    <scope>NUCLEOTIDE SEQUENCE</scope>
</reference>
<evidence type="ECO:0000256" key="8">
    <source>
        <dbReference type="ARBA" id="ARBA00023163"/>
    </source>
</evidence>
<gene>
    <name evidence="13" type="ORF">O3G_MSEX009386</name>
</gene>
<feature type="domain" description="C2H2-type" evidence="12">
    <location>
        <begin position="306"/>
        <end position="333"/>
    </location>
</feature>
<feature type="region of interest" description="Disordered" evidence="11">
    <location>
        <begin position="62"/>
        <end position="81"/>
    </location>
</feature>
<dbReference type="EMBL" id="JH668498">
    <property type="protein sequence ID" value="KAG6455801.1"/>
    <property type="molecule type" value="Genomic_DNA"/>
</dbReference>
<evidence type="ECO:0000256" key="2">
    <source>
        <dbReference type="ARBA" id="ARBA00022723"/>
    </source>
</evidence>
<evidence type="ECO:0000256" key="9">
    <source>
        <dbReference type="ARBA" id="ARBA00023242"/>
    </source>
</evidence>
<dbReference type="SMART" id="SM00355">
    <property type="entry name" value="ZnF_C2H2"/>
    <property type="match status" value="11"/>
</dbReference>
<proteinExistence type="predicted"/>
<dbReference type="AlphaFoldDB" id="A0A921ZE97"/>
<keyword evidence="8" id="KW-0804">Transcription</keyword>
<evidence type="ECO:0000256" key="5">
    <source>
        <dbReference type="ARBA" id="ARBA00022833"/>
    </source>
</evidence>
<dbReference type="GO" id="GO:0000981">
    <property type="term" value="F:DNA-binding transcription factor activity, RNA polymerase II-specific"/>
    <property type="evidence" value="ECO:0007669"/>
    <property type="project" value="TreeGrafter"/>
</dbReference>
<evidence type="ECO:0000256" key="11">
    <source>
        <dbReference type="SAM" id="MobiDB-lite"/>
    </source>
</evidence>
<evidence type="ECO:0000256" key="3">
    <source>
        <dbReference type="ARBA" id="ARBA00022737"/>
    </source>
</evidence>
<keyword evidence="9" id="KW-0539">Nucleus</keyword>
<organism evidence="13 14">
    <name type="scientific">Manduca sexta</name>
    <name type="common">Tobacco hawkmoth</name>
    <name type="synonym">Tobacco hornworm</name>
    <dbReference type="NCBI Taxonomy" id="7130"/>
    <lineage>
        <taxon>Eukaryota</taxon>
        <taxon>Metazoa</taxon>
        <taxon>Ecdysozoa</taxon>
        <taxon>Arthropoda</taxon>
        <taxon>Hexapoda</taxon>
        <taxon>Insecta</taxon>
        <taxon>Pterygota</taxon>
        <taxon>Neoptera</taxon>
        <taxon>Endopterygota</taxon>
        <taxon>Lepidoptera</taxon>
        <taxon>Glossata</taxon>
        <taxon>Ditrysia</taxon>
        <taxon>Bombycoidea</taxon>
        <taxon>Sphingidae</taxon>
        <taxon>Sphinginae</taxon>
        <taxon>Sphingini</taxon>
        <taxon>Manduca</taxon>
    </lineage>
</organism>
<evidence type="ECO:0000256" key="7">
    <source>
        <dbReference type="ARBA" id="ARBA00023125"/>
    </source>
</evidence>
<dbReference type="Proteomes" id="UP000791440">
    <property type="component" value="Unassembled WGS sequence"/>
</dbReference>
<comment type="caution">
    <text evidence="13">The sequence shown here is derived from an EMBL/GenBank/DDBJ whole genome shotgun (WGS) entry which is preliminary data.</text>
</comment>
<dbReference type="InterPro" id="IPR013087">
    <property type="entry name" value="Znf_C2H2_type"/>
</dbReference>
<sequence>MMAHVMVLDSVNEDIFVCGNCKSVYNSLPCYLEHKRLSCNRVLIEDQLATVDSLEQDPKHNFVNKSESELSQGEAETSKDISRDNEQTCKICFQKFNKSKSLFAHTRLHKYKSYQCPICGRCFTQNSHLQRHKLSHRVWPTNIAERTPTSLEMDLSSYSCPYCKHISPNYKKFRIHMRCHYSLKQYKCIQDGCLNFYENINALLSHVSEVHPTPVYTCHMCHEKFDTLDDIVVHQQNHSEFVTGTKVQSKQYKCPQCEAKFRHPEKLSLHMSAESHNNICIHCNKTFASEKRLRLHLQIHRESKPFVCNICGNGFNMKKYLTTHMLKHGTKNFQCLICKTKFGRQDMLQRHLRLHQSKKMYPCPFKDTLDCKKEFSRLDKLKAHLKYHTKCISNLKDESSTSCSEKLKLPLDSRSCIK</sequence>
<evidence type="ECO:0000256" key="6">
    <source>
        <dbReference type="ARBA" id="ARBA00023015"/>
    </source>
</evidence>
<feature type="domain" description="C2H2-type" evidence="12">
    <location>
        <begin position="361"/>
        <end position="389"/>
    </location>
</feature>
<accession>A0A921ZE97</accession>
<keyword evidence="6" id="KW-0805">Transcription regulation</keyword>
<keyword evidence="7" id="KW-0238">DNA-binding</keyword>
<dbReference type="Pfam" id="PF00096">
    <property type="entry name" value="zf-C2H2"/>
    <property type="match status" value="5"/>
</dbReference>
<feature type="domain" description="C2H2-type" evidence="12">
    <location>
        <begin position="87"/>
        <end position="109"/>
    </location>
</feature>
<dbReference type="PANTHER" id="PTHR24409">
    <property type="entry name" value="ZINC FINGER PROTEIN 142"/>
    <property type="match status" value="1"/>
</dbReference>
<feature type="compositionally biased region" description="Polar residues" evidence="11">
    <location>
        <begin position="63"/>
        <end position="75"/>
    </location>
</feature>
<keyword evidence="5" id="KW-0862">Zinc</keyword>
<keyword evidence="2" id="KW-0479">Metal-binding</keyword>
<protein>
    <recommendedName>
        <fullName evidence="12">C2H2-type domain-containing protein</fullName>
    </recommendedName>
</protein>
<feature type="domain" description="C2H2-type" evidence="12">
    <location>
        <begin position="278"/>
        <end position="305"/>
    </location>
</feature>
<dbReference type="FunFam" id="3.30.160.60:FF:001397">
    <property type="entry name" value="Datilografo, isoform A"/>
    <property type="match status" value="1"/>
</dbReference>
<keyword evidence="3" id="KW-0677">Repeat</keyword>
<evidence type="ECO:0000313" key="14">
    <source>
        <dbReference type="Proteomes" id="UP000791440"/>
    </source>
</evidence>
<dbReference type="GO" id="GO:0008270">
    <property type="term" value="F:zinc ion binding"/>
    <property type="evidence" value="ECO:0007669"/>
    <property type="project" value="UniProtKB-KW"/>
</dbReference>
<comment type="subcellular location">
    <subcellularLocation>
        <location evidence="1">Nucleus</location>
    </subcellularLocation>
</comment>